<keyword evidence="6 8" id="KW-0012">Acyltransferase</keyword>
<dbReference type="InterPro" id="IPR014548">
    <property type="entry name" value="Ac_Trasf"/>
</dbReference>
<dbReference type="Proteomes" id="UP000247811">
    <property type="component" value="Unassembled WGS sequence"/>
</dbReference>
<organism evidence="8 9">
    <name type="scientific">Sphaerotilus hippei</name>
    <dbReference type="NCBI Taxonomy" id="744406"/>
    <lineage>
        <taxon>Bacteria</taxon>
        <taxon>Pseudomonadati</taxon>
        <taxon>Pseudomonadota</taxon>
        <taxon>Betaproteobacteria</taxon>
        <taxon>Burkholderiales</taxon>
        <taxon>Sphaerotilaceae</taxon>
        <taxon>Sphaerotilus</taxon>
    </lineage>
</organism>
<keyword evidence="2" id="KW-1003">Cell membrane</keyword>
<protein>
    <submittedName>
        <fullName evidence="8">Putative LPLAT superfamily acyltransferase</fullName>
    </submittedName>
</protein>
<dbReference type="GO" id="GO:0005886">
    <property type="term" value="C:plasma membrane"/>
    <property type="evidence" value="ECO:0007669"/>
    <property type="project" value="UniProtKB-SubCell"/>
</dbReference>
<keyword evidence="9" id="KW-1185">Reference proteome</keyword>
<dbReference type="GO" id="GO:0009247">
    <property type="term" value="P:glycolipid biosynthetic process"/>
    <property type="evidence" value="ECO:0007669"/>
    <property type="project" value="UniProtKB-ARBA"/>
</dbReference>
<evidence type="ECO:0000313" key="8">
    <source>
        <dbReference type="EMBL" id="PXW96632.1"/>
    </source>
</evidence>
<sequence>MSLPPDPAGTTPAEPADWSRQAERSNLRTLRVMSWIATTLGRPVARGVLWPIALYFLLAGGPAPAASADYLRRVLGRAPRWRERLRHIHHFSATVLDRVYLLQDRLRGFDIRITGVEHLDELLQRGRGALLIGAHLGSFEALRALGQSRRGLKVAMLMYEDNARQINDTLRAIAPDVPLHTIALGHLGAMLTLRQWLDDGGVAGLLADRRLPVQSQRSNTWTLPFLGEPASFSDGPFRLAALLRRPVVFMTGLYHGGACYELRFARLADFSTLPSGRSADRAGVDAAVEAALQAYVAQVEALCRETPYNWFNFFDFWARPEPTEVLPPAPAPPG</sequence>
<proteinExistence type="predicted"/>
<accession>A0A318H1D1</accession>
<evidence type="ECO:0000256" key="4">
    <source>
        <dbReference type="ARBA" id="ARBA00022679"/>
    </source>
</evidence>
<comment type="caution">
    <text evidence="8">The sequence shown here is derived from an EMBL/GenBank/DDBJ whole genome shotgun (WGS) entry which is preliminary data.</text>
</comment>
<evidence type="ECO:0000256" key="7">
    <source>
        <dbReference type="SAM" id="MobiDB-lite"/>
    </source>
</evidence>
<dbReference type="AlphaFoldDB" id="A0A318H1D1"/>
<dbReference type="PANTHER" id="PTHR30606">
    <property type="entry name" value="LIPID A BIOSYNTHESIS LAUROYL ACYLTRANSFERASE"/>
    <property type="match status" value="1"/>
</dbReference>
<dbReference type="GO" id="GO:0016746">
    <property type="term" value="F:acyltransferase activity"/>
    <property type="evidence" value="ECO:0007669"/>
    <property type="project" value="UniProtKB-KW"/>
</dbReference>
<feature type="region of interest" description="Disordered" evidence="7">
    <location>
        <begin position="1"/>
        <end position="20"/>
    </location>
</feature>
<keyword evidence="3" id="KW-0997">Cell inner membrane</keyword>
<dbReference type="EMBL" id="QJJS01000006">
    <property type="protein sequence ID" value="PXW96632.1"/>
    <property type="molecule type" value="Genomic_DNA"/>
</dbReference>
<evidence type="ECO:0000256" key="6">
    <source>
        <dbReference type="ARBA" id="ARBA00023315"/>
    </source>
</evidence>
<gene>
    <name evidence="8" type="ORF">C7444_106153</name>
</gene>
<evidence type="ECO:0000256" key="5">
    <source>
        <dbReference type="ARBA" id="ARBA00023136"/>
    </source>
</evidence>
<evidence type="ECO:0000313" key="9">
    <source>
        <dbReference type="Proteomes" id="UP000247811"/>
    </source>
</evidence>
<keyword evidence="5" id="KW-0472">Membrane</keyword>
<name>A0A318H1D1_9BURK</name>
<dbReference type="RefSeq" id="WP_245909468.1">
    <property type="nucleotide sequence ID" value="NZ_QJJS01000006.1"/>
</dbReference>
<evidence type="ECO:0000256" key="1">
    <source>
        <dbReference type="ARBA" id="ARBA00004533"/>
    </source>
</evidence>
<dbReference type="CDD" id="cd07984">
    <property type="entry name" value="LPLAT_LABLAT-like"/>
    <property type="match status" value="1"/>
</dbReference>
<dbReference type="PANTHER" id="PTHR30606:SF9">
    <property type="entry name" value="LIPID A BIOSYNTHESIS LAUROYLTRANSFERASE"/>
    <property type="match status" value="1"/>
</dbReference>
<reference evidence="8 9" key="1">
    <citation type="submission" date="2018-05" db="EMBL/GenBank/DDBJ databases">
        <title>Genomic Encyclopedia of Type Strains, Phase IV (KMG-IV): sequencing the most valuable type-strain genomes for metagenomic binning, comparative biology and taxonomic classification.</title>
        <authorList>
            <person name="Goeker M."/>
        </authorList>
    </citation>
    <scope>NUCLEOTIDE SEQUENCE [LARGE SCALE GENOMIC DNA]</scope>
    <source>
        <strain evidence="8 9">DSM 566</strain>
    </source>
</reference>
<dbReference type="PIRSF" id="PIRSF028561">
    <property type="entry name" value="Ac_Trasf"/>
    <property type="match status" value="1"/>
</dbReference>
<evidence type="ECO:0000256" key="2">
    <source>
        <dbReference type="ARBA" id="ARBA00022475"/>
    </source>
</evidence>
<dbReference type="InterPro" id="IPR004960">
    <property type="entry name" value="LipA_acyltrans"/>
</dbReference>
<evidence type="ECO:0000256" key="3">
    <source>
        <dbReference type="ARBA" id="ARBA00022519"/>
    </source>
</evidence>
<keyword evidence="4 8" id="KW-0808">Transferase</keyword>
<comment type="subcellular location">
    <subcellularLocation>
        <location evidence="1">Cell inner membrane</location>
    </subcellularLocation>
</comment>